<dbReference type="AlphaFoldDB" id="A0A0B8QPB4"/>
<dbReference type="EMBL" id="BBSI01000042">
    <property type="protein sequence ID" value="GAM81900.1"/>
    <property type="molecule type" value="Genomic_DNA"/>
</dbReference>
<sequence length="156" mass="17583">MDLKEAKAELREKSRPYQTYSYYLIIPIFIILVFLLPLVGYNKGTFGTIVFVFVIFAHVWASKLDLVRKRKHVAPILMYVTQGLGVVLMVLLVTEVSAGGTGNIALGLSSLILLPIEIIAIVFFFISANDIKKAYPTMKEDAKAARLEYQELRRSK</sequence>
<organism evidence="1 2">
    <name type="scientific">Lactococcus lactis subsp. lactis</name>
    <name type="common">Streptococcus lactis</name>
    <dbReference type="NCBI Taxonomy" id="1360"/>
    <lineage>
        <taxon>Bacteria</taxon>
        <taxon>Bacillati</taxon>
        <taxon>Bacillota</taxon>
        <taxon>Bacilli</taxon>
        <taxon>Lactobacillales</taxon>
        <taxon>Streptococcaceae</taxon>
        <taxon>Lactococcus</taxon>
    </lineage>
</organism>
<accession>A0A0B8QPB4</accession>
<proteinExistence type="predicted"/>
<name>A0A0B8QPB4_LACLL</name>
<evidence type="ECO:0000313" key="2">
    <source>
        <dbReference type="Proteomes" id="UP000031847"/>
    </source>
</evidence>
<comment type="caution">
    <text evidence="1">The sequence shown here is derived from an EMBL/GenBank/DDBJ whole genome shotgun (WGS) entry which is preliminary data.</text>
</comment>
<protein>
    <submittedName>
        <fullName evidence="1">Uncharacterized protein</fullName>
    </submittedName>
</protein>
<dbReference type="PATRIC" id="fig|1360.96.peg.1419"/>
<evidence type="ECO:0000313" key="1">
    <source>
        <dbReference type="EMBL" id="GAM81900.1"/>
    </source>
</evidence>
<gene>
    <name evidence="1" type="ORF">JCM5805K_3024</name>
</gene>
<reference evidence="1 2" key="1">
    <citation type="submission" date="2015-01" db="EMBL/GenBank/DDBJ databases">
        <title>Lactococcus lactis subsp.lactis JCM 5805 whole genome shotgun sequence.</title>
        <authorList>
            <person name="Fujii T."/>
            <person name="Tomita Y."/>
            <person name="Ikushima S."/>
            <person name="Fujiwara D."/>
        </authorList>
    </citation>
    <scope>NUCLEOTIDE SEQUENCE [LARGE SCALE GENOMIC DNA]</scope>
    <source>
        <strain evidence="1 2">JCM 5805</strain>
    </source>
</reference>
<dbReference type="RefSeq" id="WP_023189454.1">
    <property type="nucleotide sequence ID" value="NZ_BAABQR010000011.1"/>
</dbReference>
<dbReference type="Proteomes" id="UP000031847">
    <property type="component" value="Unassembled WGS sequence"/>
</dbReference>